<dbReference type="InterPro" id="IPR023213">
    <property type="entry name" value="CAT-like_dom_sf"/>
</dbReference>
<comment type="caution">
    <text evidence="2">The sequence shown here is derived from an EMBL/GenBank/DDBJ whole genome shotgun (WGS) entry which is preliminary data.</text>
</comment>
<sequence>MTPVPFRADVPEWTGPLAWGQRSIWGAMRLVGAAGDHYFNFTRVVPVPRGAGSPPPETVARAVAMVVERHDSLRTRVRADGGGEPNQVIGGTGGIPVEVADESVETPAELAERLAADRFDPAADWPLRAGMTVRDGAVRHVVLVFCHVAADGYAGDVVARDLRLALLRGALSGAPGQLRDLVARQGTADKARGDRALEFWRERLDALGGPIFDRPREGTGAEAGSPRYRRAVLVSPALDRASRLLAGRYGVSTSTVLLAAACAGAGRIAGRPVAAMTPLVNNRFRAEDRDLVTSLAQLGLFVLDEPGDGDPMDAARSAALRAYRHAYYDQAELNRTLAGADPLCCFNDQRPAEGVTPAGPPPDAGEIRAALPLTEEAPEDGLDDLNCRFCVHVTGEPDRLRVMVTADTRYVAPADLDAFLPALERTVVERALA</sequence>
<reference evidence="2 3" key="1">
    <citation type="submission" date="2021-01" db="EMBL/GenBank/DDBJ databases">
        <title>Whole genome shotgun sequence of Microbispora corallina NBRC 16416.</title>
        <authorList>
            <person name="Komaki H."/>
            <person name="Tamura T."/>
        </authorList>
    </citation>
    <scope>NUCLEOTIDE SEQUENCE [LARGE SCALE GENOMIC DNA]</scope>
    <source>
        <strain evidence="2 3">NBRC 16416</strain>
    </source>
</reference>
<evidence type="ECO:0000313" key="2">
    <source>
        <dbReference type="EMBL" id="GIH41663.1"/>
    </source>
</evidence>
<evidence type="ECO:0000259" key="1">
    <source>
        <dbReference type="Pfam" id="PF00668"/>
    </source>
</evidence>
<dbReference type="Pfam" id="PF00668">
    <property type="entry name" value="Condensation"/>
    <property type="match status" value="1"/>
</dbReference>
<accession>A0ABQ4G3K8</accession>
<dbReference type="PANTHER" id="PTHR45527">
    <property type="entry name" value="NONRIBOSOMAL PEPTIDE SYNTHETASE"/>
    <property type="match status" value="1"/>
</dbReference>
<dbReference type="RefSeq" id="WP_204058980.1">
    <property type="nucleotide sequence ID" value="NZ_BAAAGP010000024.1"/>
</dbReference>
<proteinExistence type="predicted"/>
<feature type="domain" description="Condensation" evidence="1">
    <location>
        <begin position="56"/>
        <end position="285"/>
    </location>
</feature>
<dbReference type="InterPro" id="IPR001242">
    <property type="entry name" value="Condensation_dom"/>
</dbReference>
<evidence type="ECO:0000313" key="3">
    <source>
        <dbReference type="Proteomes" id="UP000603904"/>
    </source>
</evidence>
<gene>
    <name evidence="2" type="ORF">Mco01_46630</name>
</gene>
<keyword evidence="3" id="KW-1185">Reference proteome</keyword>
<name>A0ABQ4G3K8_9ACTN</name>
<dbReference type="Gene3D" id="3.30.559.10">
    <property type="entry name" value="Chloramphenicol acetyltransferase-like domain"/>
    <property type="match status" value="1"/>
</dbReference>
<organism evidence="2 3">
    <name type="scientific">Microbispora corallina</name>
    <dbReference type="NCBI Taxonomy" id="83302"/>
    <lineage>
        <taxon>Bacteria</taxon>
        <taxon>Bacillati</taxon>
        <taxon>Actinomycetota</taxon>
        <taxon>Actinomycetes</taxon>
        <taxon>Streptosporangiales</taxon>
        <taxon>Streptosporangiaceae</taxon>
        <taxon>Microbispora</taxon>
    </lineage>
</organism>
<dbReference type="EMBL" id="BOOC01000023">
    <property type="protein sequence ID" value="GIH41663.1"/>
    <property type="molecule type" value="Genomic_DNA"/>
</dbReference>
<protein>
    <recommendedName>
        <fullName evidence="1">Condensation domain-containing protein</fullName>
    </recommendedName>
</protein>
<dbReference type="SUPFAM" id="SSF52777">
    <property type="entry name" value="CoA-dependent acyltransferases"/>
    <property type="match status" value="2"/>
</dbReference>
<dbReference type="Gene3D" id="3.30.559.30">
    <property type="entry name" value="Nonribosomal peptide synthetase, condensation domain"/>
    <property type="match status" value="1"/>
</dbReference>
<dbReference type="Proteomes" id="UP000603904">
    <property type="component" value="Unassembled WGS sequence"/>
</dbReference>
<dbReference type="PANTHER" id="PTHR45527:SF1">
    <property type="entry name" value="FATTY ACID SYNTHASE"/>
    <property type="match status" value="1"/>
</dbReference>